<feature type="domain" description="Fe2OG dioxygenase" evidence="6">
    <location>
        <begin position="178"/>
        <end position="293"/>
    </location>
</feature>
<evidence type="ECO:0000256" key="4">
    <source>
        <dbReference type="ARBA" id="ARBA00023004"/>
    </source>
</evidence>
<dbReference type="GeneID" id="28838878"/>
<accession>A0A1B8GM22</accession>
<reference evidence="7 8" key="1">
    <citation type="submission" date="2016-03" db="EMBL/GenBank/DDBJ databases">
        <title>Comparative genomics of Pseudogymnoascus destructans, the fungus causing white-nose syndrome of bats.</title>
        <authorList>
            <person name="Palmer J.M."/>
            <person name="Drees K.P."/>
            <person name="Foster J.T."/>
            <person name="Lindner D.L."/>
        </authorList>
    </citation>
    <scope>NUCLEOTIDE SEQUENCE [LARGE SCALE GENOMIC DNA]</scope>
    <source>
        <strain evidence="7 8">UAMH 10579</strain>
    </source>
</reference>
<keyword evidence="3 5" id="KW-0560">Oxidoreductase</keyword>
<name>A0A1B8GM22_9PEZI</name>
<dbReference type="SUPFAM" id="SSF51197">
    <property type="entry name" value="Clavaminate synthase-like"/>
    <property type="match status" value="1"/>
</dbReference>
<keyword evidence="8" id="KW-1185">Reference proteome</keyword>
<dbReference type="PANTHER" id="PTHR10209">
    <property type="entry name" value="OXIDOREDUCTASE, 2OG-FE II OXYGENASE FAMILY PROTEIN"/>
    <property type="match status" value="1"/>
</dbReference>
<dbReference type="PROSITE" id="PS51471">
    <property type="entry name" value="FE2OG_OXY"/>
    <property type="match status" value="1"/>
</dbReference>
<dbReference type="GO" id="GO:0046872">
    <property type="term" value="F:metal ion binding"/>
    <property type="evidence" value="ECO:0007669"/>
    <property type="project" value="UniProtKB-KW"/>
</dbReference>
<dbReference type="AlphaFoldDB" id="A0A1B8GM22"/>
<dbReference type="GO" id="GO:0044283">
    <property type="term" value="P:small molecule biosynthetic process"/>
    <property type="evidence" value="ECO:0007669"/>
    <property type="project" value="UniProtKB-ARBA"/>
</dbReference>
<gene>
    <name evidence="7" type="ORF">VE01_05492</name>
</gene>
<dbReference type="InterPro" id="IPR027443">
    <property type="entry name" value="IPNS-like_sf"/>
</dbReference>
<organism evidence="7 8">
    <name type="scientific">Pseudogymnoascus verrucosus</name>
    <dbReference type="NCBI Taxonomy" id="342668"/>
    <lineage>
        <taxon>Eukaryota</taxon>
        <taxon>Fungi</taxon>
        <taxon>Dikarya</taxon>
        <taxon>Ascomycota</taxon>
        <taxon>Pezizomycotina</taxon>
        <taxon>Leotiomycetes</taxon>
        <taxon>Thelebolales</taxon>
        <taxon>Thelebolaceae</taxon>
        <taxon>Pseudogymnoascus</taxon>
    </lineage>
</organism>
<dbReference type="OrthoDB" id="288590at2759"/>
<dbReference type="RefSeq" id="XP_018130624.1">
    <property type="nucleotide sequence ID" value="XM_018274956.2"/>
</dbReference>
<evidence type="ECO:0000256" key="2">
    <source>
        <dbReference type="ARBA" id="ARBA00022723"/>
    </source>
</evidence>
<dbReference type="STRING" id="342668.A0A1B8GM22"/>
<dbReference type="Pfam" id="PF14226">
    <property type="entry name" value="DIOX_N"/>
    <property type="match status" value="1"/>
</dbReference>
<evidence type="ECO:0000256" key="1">
    <source>
        <dbReference type="ARBA" id="ARBA00008056"/>
    </source>
</evidence>
<sequence>MAISPNTTSSSAANLPIIDFSKLEGYKNSDGAITAEESSVEKRKLFQALKDVGFVYLRNHGIDESAVQTIFAHAARFFSQPISEKEKVETGESKFFHGWFSPERTSGSSKFSDQKEAFDLGDDSDVTRPNQWPADWPEFRTDMNAFFERSHDIHLGLLSTLAEEVGLPRNYFLQYVQDKDHFFRVLHYPETTIDTFETRVRAGVHTDYGTLTLLFNDSNGGLQVRGKDGRFFDVPPIPGCAIINVGDLLSRWFNGVLKSTEHQVIEPPTNEATRATLGGTIHSRYAIAWFGHPNRNAFIEPLSVCVTEDNPKHFEGVFAGKHVVDRLAKLHKDGKNSESWEDNMYRENKSQGL</sequence>
<evidence type="ECO:0000256" key="3">
    <source>
        <dbReference type="ARBA" id="ARBA00023002"/>
    </source>
</evidence>
<dbReference type="InterPro" id="IPR026992">
    <property type="entry name" value="DIOX_N"/>
</dbReference>
<proteinExistence type="inferred from homology"/>
<comment type="similarity">
    <text evidence="1 5">Belongs to the iron/ascorbate-dependent oxidoreductase family.</text>
</comment>
<dbReference type="EMBL" id="KV460225">
    <property type="protein sequence ID" value="OBT96891.1"/>
    <property type="molecule type" value="Genomic_DNA"/>
</dbReference>
<protein>
    <recommendedName>
        <fullName evidence="6">Fe2OG dioxygenase domain-containing protein</fullName>
    </recommendedName>
</protein>
<dbReference type="PANTHER" id="PTHR10209:SF881">
    <property type="entry name" value="FI07970P-RELATED"/>
    <property type="match status" value="1"/>
</dbReference>
<evidence type="ECO:0000313" key="8">
    <source>
        <dbReference type="Proteomes" id="UP000091956"/>
    </source>
</evidence>
<dbReference type="GO" id="GO:0016491">
    <property type="term" value="F:oxidoreductase activity"/>
    <property type="evidence" value="ECO:0007669"/>
    <property type="project" value="UniProtKB-KW"/>
</dbReference>
<keyword evidence="2 5" id="KW-0479">Metal-binding</keyword>
<evidence type="ECO:0000256" key="5">
    <source>
        <dbReference type="RuleBase" id="RU003682"/>
    </source>
</evidence>
<dbReference type="InterPro" id="IPR005123">
    <property type="entry name" value="Oxoglu/Fe-dep_dioxygenase_dom"/>
</dbReference>
<dbReference type="Gene3D" id="2.60.120.330">
    <property type="entry name" value="B-lactam Antibiotic, Isopenicillin N Synthase, Chain"/>
    <property type="match status" value="1"/>
</dbReference>
<dbReference type="Proteomes" id="UP000091956">
    <property type="component" value="Unassembled WGS sequence"/>
</dbReference>
<keyword evidence="4 5" id="KW-0408">Iron</keyword>
<evidence type="ECO:0000259" key="6">
    <source>
        <dbReference type="PROSITE" id="PS51471"/>
    </source>
</evidence>
<evidence type="ECO:0000313" key="7">
    <source>
        <dbReference type="EMBL" id="OBT96891.1"/>
    </source>
</evidence>
<dbReference type="InterPro" id="IPR044861">
    <property type="entry name" value="IPNS-like_FE2OG_OXY"/>
</dbReference>
<reference evidence="8" key="2">
    <citation type="journal article" date="2018" name="Nat. Commun.">
        <title>Extreme sensitivity to ultraviolet light in the fungal pathogen causing white-nose syndrome of bats.</title>
        <authorList>
            <person name="Palmer J.M."/>
            <person name="Drees K.P."/>
            <person name="Foster J.T."/>
            <person name="Lindner D.L."/>
        </authorList>
    </citation>
    <scope>NUCLEOTIDE SEQUENCE [LARGE SCALE GENOMIC DNA]</scope>
    <source>
        <strain evidence="8">UAMH 10579</strain>
    </source>
</reference>
<dbReference type="Pfam" id="PF03171">
    <property type="entry name" value="2OG-FeII_Oxy"/>
    <property type="match status" value="1"/>
</dbReference>